<evidence type="ECO:0000256" key="1">
    <source>
        <dbReference type="ARBA" id="ARBA00001946"/>
    </source>
</evidence>
<feature type="binding site" evidence="9">
    <location>
        <position position="154"/>
    </location>
    <ligand>
        <name>Mg(2+)</name>
        <dbReference type="ChEBI" id="CHEBI:18420"/>
    </ligand>
</feature>
<name>A0ABQ0WTG0_9LACO</name>
<evidence type="ECO:0000256" key="8">
    <source>
        <dbReference type="ARBA" id="ARBA00023134"/>
    </source>
</evidence>
<feature type="domain" description="Obg" evidence="12">
    <location>
        <begin position="1"/>
        <end position="140"/>
    </location>
</feature>
<dbReference type="InterPro" id="IPR036726">
    <property type="entry name" value="GTP1_OBG_dom_sf"/>
</dbReference>
<dbReference type="InterPro" id="IPR027417">
    <property type="entry name" value="P-loop_NTPase"/>
</dbReference>
<dbReference type="PROSITE" id="PS51881">
    <property type="entry name" value="OCT"/>
    <property type="match status" value="1"/>
</dbReference>
<dbReference type="NCBIfam" id="NF008956">
    <property type="entry name" value="PRK12299.1"/>
    <property type="match status" value="1"/>
</dbReference>
<feature type="binding site" evidence="9">
    <location>
        <begin position="147"/>
        <end position="154"/>
    </location>
    <ligand>
        <name>GTP</name>
        <dbReference type="ChEBI" id="CHEBI:37565"/>
    </ligand>
</feature>
<evidence type="ECO:0000313" key="13">
    <source>
        <dbReference type="EMBL" id="GEO71085.1"/>
    </source>
</evidence>
<reference evidence="13 14" key="1">
    <citation type="submission" date="2019-07" db="EMBL/GenBank/DDBJ databases">
        <title>Whole genome shotgun sequence of Lactobacillus zymae NBRC 107157.</title>
        <authorList>
            <person name="Hosoyama A."/>
            <person name="Uohara A."/>
            <person name="Ohji S."/>
            <person name="Ichikawa N."/>
        </authorList>
    </citation>
    <scope>NUCLEOTIDE SEQUENCE [LARGE SCALE GENOMIC DNA]</scope>
    <source>
        <strain evidence="13 14">NBRC 107157</strain>
    </source>
</reference>
<dbReference type="EMBL" id="BJZK01000001">
    <property type="protein sequence ID" value="GEO71085.1"/>
    <property type="molecule type" value="Genomic_DNA"/>
</dbReference>
<dbReference type="InterPro" id="IPR045086">
    <property type="entry name" value="OBG_GTPase"/>
</dbReference>
<feature type="binding site" evidence="9">
    <location>
        <begin position="172"/>
        <end position="176"/>
    </location>
    <ligand>
        <name>GTP</name>
        <dbReference type="ChEBI" id="CHEBI:37565"/>
    </ligand>
</feature>
<accession>A0ABQ0WTG0</accession>
<dbReference type="InterPro" id="IPR015349">
    <property type="entry name" value="OCT_dom"/>
</dbReference>
<proteinExistence type="inferred from homology"/>
<dbReference type="InterPro" id="IPR006073">
    <property type="entry name" value="GTP-bd"/>
</dbReference>
<dbReference type="Pfam" id="PF09269">
    <property type="entry name" value="DUF1967"/>
    <property type="match status" value="1"/>
</dbReference>
<dbReference type="PANTHER" id="PTHR11702:SF31">
    <property type="entry name" value="MITOCHONDRIAL RIBOSOME-ASSOCIATED GTPASE 2"/>
    <property type="match status" value="1"/>
</dbReference>
<dbReference type="InterPro" id="IPR036346">
    <property type="entry name" value="GTP-bd_prot_GTP1/OBG_C_sf"/>
</dbReference>
<dbReference type="EC" id="3.6.5.-" evidence="9"/>
<evidence type="ECO:0000259" key="12">
    <source>
        <dbReference type="PROSITE" id="PS51883"/>
    </source>
</evidence>
<dbReference type="CDD" id="cd01898">
    <property type="entry name" value="Obg"/>
    <property type="match status" value="1"/>
</dbReference>
<dbReference type="PROSITE" id="PS00905">
    <property type="entry name" value="GTP1_OBG"/>
    <property type="match status" value="1"/>
</dbReference>
<dbReference type="HAMAP" id="MF_01454">
    <property type="entry name" value="GTPase_Obg"/>
    <property type="match status" value="1"/>
</dbReference>
<comment type="cofactor">
    <cofactor evidence="1 9">
        <name>Mg(2+)</name>
        <dbReference type="ChEBI" id="CHEBI:18420"/>
    </cofactor>
</comment>
<keyword evidence="8 9" id="KW-0342">GTP-binding</keyword>
<dbReference type="PRINTS" id="PR00326">
    <property type="entry name" value="GTP1OBG"/>
</dbReference>
<dbReference type="SUPFAM" id="SSF52540">
    <property type="entry name" value="P-loop containing nucleoside triphosphate hydrolases"/>
    <property type="match status" value="1"/>
</dbReference>
<keyword evidence="3 9" id="KW-0963">Cytoplasm</keyword>
<keyword evidence="6 9" id="KW-0378">Hydrolase</keyword>
<dbReference type="NCBIfam" id="TIGR03595">
    <property type="entry name" value="Obg_CgtA_exten"/>
    <property type="match status" value="1"/>
</dbReference>
<dbReference type="Gene3D" id="3.40.50.300">
    <property type="entry name" value="P-loop containing nucleotide triphosphate hydrolases"/>
    <property type="match status" value="1"/>
</dbReference>
<feature type="binding site" evidence="9">
    <location>
        <begin position="298"/>
        <end position="300"/>
    </location>
    <ligand>
        <name>GTP</name>
        <dbReference type="ChEBI" id="CHEBI:37565"/>
    </ligand>
</feature>
<dbReference type="SUPFAM" id="SSF102741">
    <property type="entry name" value="Obg GTP-binding protein C-terminal domain"/>
    <property type="match status" value="1"/>
</dbReference>
<feature type="domain" description="OBG-type G" evidence="10">
    <location>
        <begin position="141"/>
        <end position="317"/>
    </location>
</feature>
<feature type="binding site" evidence="9">
    <location>
        <position position="174"/>
    </location>
    <ligand>
        <name>Mg(2+)</name>
        <dbReference type="ChEBI" id="CHEBI:18420"/>
    </ligand>
</feature>
<dbReference type="InterPro" id="IPR006074">
    <property type="entry name" value="GTP1-OBG_CS"/>
</dbReference>
<feature type="binding site" evidence="9">
    <location>
        <begin position="264"/>
        <end position="267"/>
    </location>
    <ligand>
        <name>GTP</name>
        <dbReference type="ChEBI" id="CHEBI:37565"/>
    </ligand>
</feature>
<evidence type="ECO:0000256" key="7">
    <source>
        <dbReference type="ARBA" id="ARBA00022842"/>
    </source>
</evidence>
<comment type="subcellular location">
    <subcellularLocation>
        <location evidence="9">Cytoplasm</location>
    </subcellularLocation>
</comment>
<evidence type="ECO:0000256" key="2">
    <source>
        <dbReference type="ARBA" id="ARBA00007699"/>
    </source>
</evidence>
<dbReference type="PANTHER" id="PTHR11702">
    <property type="entry name" value="DEVELOPMENTALLY REGULATED GTP-BINDING PROTEIN-RELATED"/>
    <property type="match status" value="1"/>
</dbReference>
<evidence type="ECO:0000256" key="3">
    <source>
        <dbReference type="ARBA" id="ARBA00022490"/>
    </source>
</evidence>
<dbReference type="InterPro" id="IPR014100">
    <property type="entry name" value="GTP-bd_Obg/CgtA"/>
</dbReference>
<evidence type="ECO:0000256" key="5">
    <source>
        <dbReference type="ARBA" id="ARBA00022741"/>
    </source>
</evidence>
<comment type="function">
    <text evidence="9">An essential GTPase which binds GTP, GDP and possibly (p)ppGpp with moderate affinity, with high nucleotide exchange rates and a fairly low GTP hydrolysis rate. Plays a role in control of the cell cycle, stress response, ribosome biogenesis and in those bacteria that undergo differentiation, in morphogenesis control.</text>
</comment>
<dbReference type="Proteomes" id="UP000321794">
    <property type="component" value="Unassembled WGS sequence"/>
</dbReference>
<dbReference type="InterPro" id="IPR031167">
    <property type="entry name" value="G_OBG"/>
</dbReference>
<dbReference type="InterPro" id="IPR006169">
    <property type="entry name" value="GTP1_OBG_dom"/>
</dbReference>
<evidence type="ECO:0000313" key="14">
    <source>
        <dbReference type="Proteomes" id="UP000321794"/>
    </source>
</evidence>
<dbReference type="NCBIfam" id="NF008954">
    <property type="entry name" value="PRK12296.1"/>
    <property type="match status" value="1"/>
</dbReference>
<comment type="subunit">
    <text evidence="9">Monomer.</text>
</comment>
<protein>
    <recommendedName>
        <fullName evidence="9">GTPase Obg</fullName>
        <ecNumber evidence="9">3.6.5.-</ecNumber>
    </recommendedName>
    <alternativeName>
        <fullName evidence="9">GTP-binding protein Obg</fullName>
    </alternativeName>
</protein>
<sequence>MVAFRREKFVPNGGPAGGDGGRGGNVVFVVDQGLRTLMDFRYQRKFKAKNGGNGAIKSMTGRGADDLIVQVPQGTTVINNLTGAVIGDLVGDDDSVIVAHGGRGGRGNIHFASPKNPAPEIAENGEPGEEFEVRLELKVLADVGLVGFPSVGKSTLLATVTSAKPKIAEYHFTTLVPNLGMVRLPDGQDFVMADLPGLIEGAAKGIGLGFQFLRHVERTRVILHVIDMSGVEGRDPYDDFEKINRELLAYDPDILKRPQIVVASKMDMPDAADNLATFKQNLAQDQLLAQKPEVFAISTLTHDGLTPLLQRTAEILAQTPKFPVKDATVKTAEYNFQQTPDFTITRDPDGVWILSGDKLEKLFKMTDVTHDESLLRFARQMRGMGVDNALRDKGAQNGDTVQIDDFSFEYMA</sequence>
<keyword evidence="5 9" id="KW-0547">Nucleotide-binding</keyword>
<feature type="binding site" evidence="9">
    <location>
        <begin position="194"/>
        <end position="197"/>
    </location>
    <ligand>
        <name>GTP</name>
        <dbReference type="ChEBI" id="CHEBI:37565"/>
    </ligand>
</feature>
<evidence type="ECO:0000259" key="11">
    <source>
        <dbReference type="PROSITE" id="PS51881"/>
    </source>
</evidence>
<dbReference type="Pfam" id="PF01926">
    <property type="entry name" value="MMR_HSR1"/>
    <property type="match status" value="1"/>
</dbReference>
<dbReference type="Pfam" id="PF01018">
    <property type="entry name" value="GTP1_OBG"/>
    <property type="match status" value="1"/>
</dbReference>
<comment type="similarity">
    <text evidence="2 9">Belongs to the TRAFAC class OBG-HflX-like GTPase superfamily. OBG GTPase family.</text>
</comment>
<feature type="domain" description="OCT" evidence="11">
    <location>
        <begin position="334"/>
        <end position="412"/>
    </location>
</feature>
<dbReference type="PIRSF" id="PIRSF002401">
    <property type="entry name" value="GTP_bd_Obg/CgtA"/>
    <property type="match status" value="1"/>
</dbReference>
<organism evidence="13 14">
    <name type="scientific">Levilactobacillus zymae</name>
    <dbReference type="NCBI Taxonomy" id="267363"/>
    <lineage>
        <taxon>Bacteria</taxon>
        <taxon>Bacillati</taxon>
        <taxon>Bacillota</taxon>
        <taxon>Bacilli</taxon>
        <taxon>Lactobacillales</taxon>
        <taxon>Lactobacillaceae</taxon>
        <taxon>Levilactobacillus</taxon>
    </lineage>
</organism>
<keyword evidence="4 9" id="KW-0479">Metal-binding</keyword>
<keyword evidence="14" id="KW-1185">Reference proteome</keyword>
<dbReference type="PROSITE" id="PS51710">
    <property type="entry name" value="G_OBG"/>
    <property type="match status" value="1"/>
</dbReference>
<gene>
    <name evidence="9 13" type="primary">obg</name>
    <name evidence="13" type="ORF">LZY01_02530</name>
</gene>
<dbReference type="Gene3D" id="2.70.210.12">
    <property type="entry name" value="GTP1/OBG domain"/>
    <property type="match status" value="1"/>
</dbReference>
<evidence type="ECO:0000256" key="4">
    <source>
        <dbReference type="ARBA" id="ARBA00022723"/>
    </source>
</evidence>
<dbReference type="Gene3D" id="3.30.300.350">
    <property type="entry name" value="GTP-binding protein OBG, C-terminal domain"/>
    <property type="match status" value="1"/>
</dbReference>
<dbReference type="SUPFAM" id="SSF82051">
    <property type="entry name" value="Obg GTP-binding protein N-terminal domain"/>
    <property type="match status" value="1"/>
</dbReference>
<evidence type="ECO:0000256" key="6">
    <source>
        <dbReference type="ARBA" id="ARBA00022801"/>
    </source>
</evidence>
<dbReference type="NCBIfam" id="TIGR02729">
    <property type="entry name" value="Obg_CgtA"/>
    <property type="match status" value="1"/>
</dbReference>
<dbReference type="NCBIfam" id="NF008955">
    <property type="entry name" value="PRK12297.1"/>
    <property type="match status" value="1"/>
</dbReference>
<evidence type="ECO:0000259" key="10">
    <source>
        <dbReference type="PROSITE" id="PS51710"/>
    </source>
</evidence>
<keyword evidence="7 9" id="KW-0460">Magnesium</keyword>
<comment type="caution">
    <text evidence="13">The sequence shown here is derived from an EMBL/GenBank/DDBJ whole genome shotgun (WGS) entry which is preliminary data.</text>
</comment>
<evidence type="ECO:0000256" key="9">
    <source>
        <dbReference type="HAMAP-Rule" id="MF_01454"/>
    </source>
</evidence>
<dbReference type="PROSITE" id="PS51883">
    <property type="entry name" value="OBG"/>
    <property type="match status" value="1"/>
</dbReference>